<dbReference type="NCBIfam" id="TIGR03617">
    <property type="entry name" value="F420_MSMEG_2256"/>
    <property type="match status" value="1"/>
</dbReference>
<protein>
    <submittedName>
        <fullName evidence="3">Unannotated protein</fullName>
    </submittedName>
</protein>
<dbReference type="PANTHER" id="PTHR43244">
    <property type="match status" value="1"/>
</dbReference>
<dbReference type="EMBL" id="CAEZXE010000010">
    <property type="protein sequence ID" value="CAB4668589.1"/>
    <property type="molecule type" value="Genomic_DNA"/>
</dbReference>
<dbReference type="GO" id="GO:0016705">
    <property type="term" value="F:oxidoreductase activity, acting on paired donors, with incorporation or reduction of molecular oxygen"/>
    <property type="evidence" value="ECO:0007669"/>
    <property type="project" value="InterPro"/>
</dbReference>
<feature type="domain" description="Luciferase-like" evidence="1">
    <location>
        <begin position="10"/>
        <end position="308"/>
    </location>
</feature>
<sequence>MKTDAIIHGNLADAAAAIQRAEDAGFDGVVSVEISHDPFLPLTLGAAVTERVDLMTGIAVAFARNPMNAAVIANDINRLSNGRFILGLGSQIKPHITKRFSMPWSDPAARMREFVLAIRAIWESWNEGTPLAFRGDYYRHTLMTPMFDQGPSECGNPRIFVAAVGPGMTAVAGEVADGLMAHGFTTPSYLRDVTMVNLAKGLERSARSRTDVEVTIPIMSAVGRDDAEIAPKLAAVRQQLAFYGSTPAYRGVLEHHGWGDVGDELNRLSKQGQWAAMGDLITDEMLHQFAVVGDLDSVSAEIKQKFGGVVDRVQMGLSDEPLQLR</sequence>
<evidence type="ECO:0000259" key="1">
    <source>
        <dbReference type="Pfam" id="PF00296"/>
    </source>
</evidence>
<evidence type="ECO:0000313" key="3">
    <source>
        <dbReference type="EMBL" id="CAB4569017.1"/>
    </source>
</evidence>
<dbReference type="CDD" id="cd01097">
    <property type="entry name" value="Tetrahydromethanopterin_reductase"/>
    <property type="match status" value="1"/>
</dbReference>
<dbReference type="Gene3D" id="3.20.20.30">
    <property type="entry name" value="Luciferase-like domain"/>
    <property type="match status" value="1"/>
</dbReference>
<gene>
    <name evidence="2" type="ORF">UFOPK1603_00059</name>
    <name evidence="3" type="ORF">UFOPK1711_00386</name>
    <name evidence="4" type="ORF">UFOPK2143_00395</name>
    <name evidence="5" type="ORF">UFOPK2350_00205</name>
</gene>
<accession>A0A6J6DY84</accession>
<dbReference type="InterPro" id="IPR050564">
    <property type="entry name" value="F420-G6PD/mer"/>
</dbReference>
<dbReference type="InterPro" id="IPR011251">
    <property type="entry name" value="Luciferase-like_dom"/>
</dbReference>
<organism evidence="3">
    <name type="scientific">freshwater metagenome</name>
    <dbReference type="NCBI Taxonomy" id="449393"/>
    <lineage>
        <taxon>unclassified sequences</taxon>
        <taxon>metagenomes</taxon>
        <taxon>ecological metagenomes</taxon>
    </lineage>
</organism>
<dbReference type="EMBL" id="CAEZVV010000013">
    <property type="protein sequence ID" value="CAB4638309.1"/>
    <property type="molecule type" value="Genomic_DNA"/>
</dbReference>
<name>A0A6J6DY84_9ZZZZ</name>
<evidence type="ECO:0000313" key="5">
    <source>
        <dbReference type="EMBL" id="CAB4668589.1"/>
    </source>
</evidence>
<dbReference type="EMBL" id="CAEZTR010000015">
    <property type="protein sequence ID" value="CAB4569017.1"/>
    <property type="molecule type" value="Genomic_DNA"/>
</dbReference>
<dbReference type="AlphaFoldDB" id="A0A6J6DY84"/>
<dbReference type="EMBL" id="CAEZTG010000003">
    <property type="protein sequence ID" value="CAB4553583.1"/>
    <property type="molecule type" value="Genomic_DNA"/>
</dbReference>
<dbReference type="SUPFAM" id="SSF51679">
    <property type="entry name" value="Bacterial luciferase-like"/>
    <property type="match status" value="1"/>
</dbReference>
<dbReference type="InterPro" id="IPR036661">
    <property type="entry name" value="Luciferase-like_sf"/>
</dbReference>
<reference evidence="3" key="1">
    <citation type="submission" date="2020-05" db="EMBL/GenBank/DDBJ databases">
        <authorList>
            <person name="Chiriac C."/>
            <person name="Salcher M."/>
            <person name="Ghai R."/>
            <person name="Kavagutti S V."/>
        </authorList>
    </citation>
    <scope>NUCLEOTIDE SEQUENCE</scope>
</reference>
<evidence type="ECO:0000313" key="4">
    <source>
        <dbReference type="EMBL" id="CAB4638309.1"/>
    </source>
</evidence>
<dbReference type="PANTHER" id="PTHR43244:SF2">
    <property type="entry name" value="CONSERVED HYPOTHETICAL ALANINE AND PROLINE-RICH PROTEIN"/>
    <property type="match status" value="1"/>
</dbReference>
<dbReference type="InterPro" id="IPR019919">
    <property type="entry name" value="Lucif-like_OxRdtase_MSMEG_2256"/>
</dbReference>
<proteinExistence type="predicted"/>
<evidence type="ECO:0000313" key="2">
    <source>
        <dbReference type="EMBL" id="CAB4553583.1"/>
    </source>
</evidence>
<dbReference type="Pfam" id="PF00296">
    <property type="entry name" value="Bac_luciferase"/>
    <property type="match status" value="1"/>
</dbReference>